<evidence type="ECO:0000256" key="4">
    <source>
        <dbReference type="ARBA" id="ARBA00022840"/>
    </source>
</evidence>
<dbReference type="GO" id="GO:0005524">
    <property type="term" value="F:ATP binding"/>
    <property type="evidence" value="ECO:0007669"/>
    <property type="project" value="UniProtKB-KW"/>
</dbReference>
<keyword evidence="1" id="KW-0808">Transferase</keyword>
<reference evidence="7" key="1">
    <citation type="journal article" date="2022" name="Front. Microbiol.">
        <title>New perspectives on an old grouping: The genomic and phenotypic variability of Oxalobacter formigenes and the implications for calcium oxalate stone prevention.</title>
        <authorList>
            <person name="Chmiel J.A."/>
            <person name="Carr C."/>
            <person name="Stuivenberg G.A."/>
            <person name="Venema R."/>
            <person name="Chanyi R.M."/>
            <person name="Al K.F."/>
            <person name="Giguere D."/>
            <person name="Say H."/>
            <person name="Akouris P.P."/>
            <person name="Dominguez Romero S.A."/>
            <person name="Kwong A."/>
            <person name="Tai V."/>
            <person name="Koval S.F."/>
            <person name="Razvi H."/>
            <person name="Bjazevic J."/>
            <person name="Burton J.P."/>
        </authorList>
    </citation>
    <scope>NUCLEOTIDE SEQUENCE</scope>
    <source>
        <strain evidence="7">WoOx3</strain>
    </source>
</reference>
<keyword evidence="3 7" id="KW-0418">Kinase</keyword>
<evidence type="ECO:0000256" key="3">
    <source>
        <dbReference type="ARBA" id="ARBA00022777"/>
    </source>
</evidence>
<dbReference type="AlphaFoldDB" id="A0A9E9LYR3"/>
<organism evidence="7 8">
    <name type="scientific">Oxalobacter vibrioformis</name>
    <dbReference type="NCBI Taxonomy" id="933080"/>
    <lineage>
        <taxon>Bacteria</taxon>
        <taxon>Pseudomonadati</taxon>
        <taxon>Pseudomonadota</taxon>
        <taxon>Betaproteobacteria</taxon>
        <taxon>Burkholderiales</taxon>
        <taxon>Oxalobacteraceae</taxon>
        <taxon>Oxalobacter</taxon>
    </lineage>
</organism>
<dbReference type="InterPro" id="IPR007835">
    <property type="entry name" value="MOFRL"/>
</dbReference>
<feature type="domain" description="MOFRL-associated" evidence="6">
    <location>
        <begin position="13"/>
        <end position="232"/>
    </location>
</feature>
<evidence type="ECO:0000313" key="7">
    <source>
        <dbReference type="EMBL" id="WAW11207.1"/>
    </source>
</evidence>
<dbReference type="InterPro" id="IPR038614">
    <property type="entry name" value="GK_N_sf"/>
</dbReference>
<dbReference type="KEGG" id="ovb:NB640_06140"/>
<evidence type="ECO:0000313" key="8">
    <source>
        <dbReference type="Proteomes" id="UP001156215"/>
    </source>
</evidence>
<dbReference type="GO" id="GO:0008887">
    <property type="term" value="F:glycerate kinase activity"/>
    <property type="evidence" value="ECO:0007669"/>
    <property type="project" value="InterPro"/>
</dbReference>
<dbReference type="PANTHER" id="PTHR12227">
    <property type="entry name" value="GLYCERATE KINASE"/>
    <property type="match status" value="1"/>
</dbReference>
<dbReference type="FunFam" id="3.40.1480.10:FF:000002">
    <property type="entry name" value="Glycerate kinase"/>
    <property type="match status" value="1"/>
</dbReference>
<dbReference type="InterPro" id="IPR025286">
    <property type="entry name" value="MOFRL_assoc_dom"/>
</dbReference>
<keyword evidence="2" id="KW-0547">Nucleotide-binding</keyword>
<dbReference type="SUPFAM" id="SSF82544">
    <property type="entry name" value="GckA/TtuD-like"/>
    <property type="match status" value="1"/>
</dbReference>
<evidence type="ECO:0000256" key="1">
    <source>
        <dbReference type="ARBA" id="ARBA00022679"/>
    </source>
</evidence>
<name>A0A9E9LYR3_9BURK</name>
<dbReference type="Pfam" id="PF13660">
    <property type="entry name" value="DUF4147"/>
    <property type="match status" value="1"/>
</dbReference>
<keyword evidence="4" id="KW-0067">ATP-binding</keyword>
<proteinExistence type="predicted"/>
<dbReference type="InterPro" id="IPR039760">
    <property type="entry name" value="MOFRL_protein"/>
</dbReference>
<dbReference type="Gene3D" id="3.40.50.10180">
    <property type="entry name" value="Glycerate kinase, MOFRL-like N-terminal domain"/>
    <property type="match status" value="1"/>
</dbReference>
<gene>
    <name evidence="7" type="ORF">NB640_06140</name>
</gene>
<dbReference type="Gene3D" id="3.40.1480.10">
    <property type="entry name" value="MOFRL domain"/>
    <property type="match status" value="1"/>
</dbReference>
<dbReference type="EMBL" id="CP098242">
    <property type="protein sequence ID" value="WAW11207.1"/>
    <property type="molecule type" value="Genomic_DNA"/>
</dbReference>
<accession>A0A9E9LYR3</accession>
<dbReference type="PANTHER" id="PTHR12227:SF0">
    <property type="entry name" value="GLYCERATE KINASE"/>
    <property type="match status" value="1"/>
</dbReference>
<sequence>MTSLSDPRQFLIDLYATAVAAVSAEKCLPPYLPRLPDGGRTLVVGAGKGAAAMAKVVEDHYKEDVLGLVVAPYGHGADTTFIEVVEAAHPVPDEAGKNAARRIMEMVSGLTDKDLVLCLISGGGSALLSLPAEGMTLQEKQDINHALLRSGASISEMNCVRKHLSQIKGGRLALACAPARVVTLMISDIPGDDPAVIASGPTLPDPTTCADALAILKKYRIDLPENIGEHLESGAWETPKPGDVRFARNESHVIARAQDALDAAASMSRAAGITPYILSDRIEGEARDIALMHAAMARQVVTHAQPFAKPCLMISGGETTVTLRGNGRGGRNTEFLLGFAIAMEALPGVYAIACDTDGIDGSEDNAGALYMPDSLSRARRKGVHARSLLENNNGHYFFSILDDLLVTGPSRTNVNDFRAILMM</sequence>
<dbReference type="Pfam" id="PF05161">
    <property type="entry name" value="MOFRL"/>
    <property type="match status" value="1"/>
</dbReference>
<dbReference type="InterPro" id="IPR037035">
    <property type="entry name" value="GK-like_C_sf"/>
</dbReference>
<keyword evidence="8" id="KW-1185">Reference proteome</keyword>
<dbReference type="GO" id="GO:0005737">
    <property type="term" value="C:cytoplasm"/>
    <property type="evidence" value="ECO:0007669"/>
    <property type="project" value="TreeGrafter"/>
</dbReference>
<evidence type="ECO:0000259" key="5">
    <source>
        <dbReference type="Pfam" id="PF05161"/>
    </source>
</evidence>
<evidence type="ECO:0000256" key="2">
    <source>
        <dbReference type="ARBA" id="ARBA00022741"/>
    </source>
</evidence>
<dbReference type="FunFam" id="3.40.50.10180:FF:000001">
    <property type="entry name" value="Glycerate kinase"/>
    <property type="match status" value="1"/>
</dbReference>
<protein>
    <submittedName>
        <fullName evidence="7">Glycerate kinase</fullName>
    </submittedName>
</protein>
<dbReference type="Proteomes" id="UP001156215">
    <property type="component" value="Chromosome"/>
</dbReference>
<feature type="domain" description="MOFRL" evidence="5">
    <location>
        <begin position="311"/>
        <end position="416"/>
    </location>
</feature>
<dbReference type="RefSeq" id="WP_269310318.1">
    <property type="nucleotide sequence ID" value="NZ_CP098242.1"/>
</dbReference>
<evidence type="ECO:0000259" key="6">
    <source>
        <dbReference type="Pfam" id="PF13660"/>
    </source>
</evidence>